<gene>
    <name evidence="3" type="ORF">PVL29_021816</name>
</gene>
<dbReference type="Proteomes" id="UP001168098">
    <property type="component" value="Unassembled WGS sequence"/>
</dbReference>
<feature type="signal peptide" evidence="2">
    <location>
        <begin position="1"/>
        <end position="29"/>
    </location>
</feature>
<keyword evidence="1" id="KW-0812">Transmembrane</keyword>
<dbReference type="PANTHER" id="PTHR33390">
    <property type="entry name" value="STRESS UP-REGULATED NOD 19 PROTEIN"/>
    <property type="match status" value="1"/>
</dbReference>
<evidence type="ECO:0000256" key="1">
    <source>
        <dbReference type="SAM" id="Phobius"/>
    </source>
</evidence>
<accession>A0AA39DAN1</accession>
<proteinExistence type="predicted"/>
<evidence type="ECO:0000313" key="4">
    <source>
        <dbReference type="Proteomes" id="UP001168098"/>
    </source>
</evidence>
<comment type="caution">
    <text evidence="3">The sequence shown here is derived from an EMBL/GenBank/DDBJ whole genome shotgun (WGS) entry which is preliminary data.</text>
</comment>
<keyword evidence="1" id="KW-1133">Transmembrane helix</keyword>
<keyword evidence="2" id="KW-0732">Signal</keyword>
<keyword evidence="1" id="KW-0472">Membrane</keyword>
<keyword evidence="4" id="KW-1185">Reference proteome</keyword>
<dbReference type="AlphaFoldDB" id="A0AA39DAN1"/>
<feature type="transmembrane region" description="Helical" evidence="1">
    <location>
        <begin position="326"/>
        <end position="344"/>
    </location>
</feature>
<dbReference type="Pfam" id="PF07712">
    <property type="entry name" value="SURNod19"/>
    <property type="match status" value="2"/>
</dbReference>
<evidence type="ECO:0000256" key="2">
    <source>
        <dbReference type="SAM" id="SignalP"/>
    </source>
</evidence>
<feature type="chain" id="PRO_5041269149" evidence="2">
    <location>
        <begin position="30"/>
        <end position="381"/>
    </location>
</feature>
<protein>
    <submittedName>
        <fullName evidence="3">Uncharacterized protein</fullName>
    </submittedName>
</protein>
<organism evidence="3 4">
    <name type="scientific">Vitis rotundifolia</name>
    <name type="common">Muscadine grape</name>
    <dbReference type="NCBI Taxonomy" id="103349"/>
    <lineage>
        <taxon>Eukaryota</taxon>
        <taxon>Viridiplantae</taxon>
        <taxon>Streptophyta</taxon>
        <taxon>Embryophyta</taxon>
        <taxon>Tracheophyta</taxon>
        <taxon>Spermatophyta</taxon>
        <taxon>Magnoliopsida</taxon>
        <taxon>eudicotyledons</taxon>
        <taxon>Gunneridae</taxon>
        <taxon>Pentapetalae</taxon>
        <taxon>rosids</taxon>
        <taxon>Vitales</taxon>
        <taxon>Vitaceae</taxon>
        <taxon>Viteae</taxon>
        <taxon>Vitis</taxon>
    </lineage>
</organism>
<sequence>MKMWQFCGGWLHSLVILLLAALGTQYSQALTGEEKSKVFLSPEFVLAPGSVENKAYQEVILLSRISKLKRYYQRKDDAEAPEYNSTTGTHNSEHMTLLYFGLGSEAWRTATLMPDSYGIEVGNPDEIPDGYEEKWWGCIECRCDVYNVTKDVHGRPLSLNYEGGLRCCYDKTQCRVKEGFEGARRSLHLRYTLKFIFDITDNWKKPNASTDHSAKHTCLDGCIDIKRTSLTMPTGGHVIYGVSHQHAGGIGSALYGEEFLPVILNQAVSRYLTERMILESNYSSTQKHTGVMGLFYILVAEPSPKPSLLLHAPFHIQSNIKVHNSVWAVALLGMAIIVVAIVGYRGSKQKMATKLLGREVVSQFLSCNGPEIQYRLKGLVC</sequence>
<dbReference type="InterPro" id="IPR011692">
    <property type="entry name" value="Stress_up-reg_Nod19"/>
</dbReference>
<dbReference type="EMBL" id="JARBHA010000017">
    <property type="protein sequence ID" value="KAJ9676465.1"/>
    <property type="molecule type" value="Genomic_DNA"/>
</dbReference>
<name>A0AA39DAN1_VITRO</name>
<dbReference type="PANTHER" id="PTHR33390:SF1">
    <property type="entry name" value="STRESS UP-REGULATED NOD 19 PROTEIN"/>
    <property type="match status" value="1"/>
</dbReference>
<evidence type="ECO:0000313" key="3">
    <source>
        <dbReference type="EMBL" id="KAJ9676465.1"/>
    </source>
</evidence>
<reference evidence="3 4" key="1">
    <citation type="journal article" date="2023" name="BMC Biotechnol.">
        <title>Vitis rotundifolia cv Carlos genome sequencing.</title>
        <authorList>
            <person name="Huff M."/>
            <person name="Hulse-Kemp A."/>
            <person name="Scheffler B."/>
            <person name="Youngblood R."/>
            <person name="Simpson S."/>
            <person name="Babiker E."/>
            <person name="Staton M."/>
        </authorList>
    </citation>
    <scope>NUCLEOTIDE SEQUENCE [LARGE SCALE GENOMIC DNA]</scope>
    <source>
        <tissue evidence="3">Leaf</tissue>
    </source>
</reference>